<dbReference type="PANTHER" id="PTHR23355:SF35">
    <property type="entry name" value="EXOSOME COMPLEX EXONUCLEASE RRP44"/>
    <property type="match status" value="1"/>
</dbReference>
<evidence type="ECO:0000256" key="7">
    <source>
        <dbReference type="ARBA" id="ARBA00022839"/>
    </source>
</evidence>
<dbReference type="Gene3D" id="2.40.50.690">
    <property type="match status" value="1"/>
</dbReference>
<evidence type="ECO:0000313" key="17">
    <source>
        <dbReference type="WBParaSite" id="PgB01_g063_t02"/>
    </source>
</evidence>
<evidence type="ECO:0000256" key="11">
    <source>
        <dbReference type="ARBA" id="ARBA00077930"/>
    </source>
</evidence>
<dbReference type="CDD" id="cd09862">
    <property type="entry name" value="PIN_Rrp44-like"/>
    <property type="match status" value="1"/>
</dbReference>
<dbReference type="Pfam" id="PF17216">
    <property type="entry name" value="Rrp44_CSD1"/>
    <property type="match status" value="1"/>
</dbReference>
<protein>
    <recommendedName>
        <fullName evidence="10">Protein DIS3 homolog</fullName>
    </recommendedName>
    <alternativeName>
        <fullName evidence="11">Ribosomal RNA-processing protein 44</fullName>
    </alternativeName>
</protein>
<comment type="subcellular location">
    <subcellularLocation>
        <location evidence="1">Nucleus</location>
    </subcellularLocation>
</comment>
<dbReference type="GO" id="GO:0004519">
    <property type="term" value="F:endonuclease activity"/>
    <property type="evidence" value="ECO:0007669"/>
    <property type="project" value="TreeGrafter"/>
</dbReference>
<dbReference type="WBParaSite" id="PgB01_g063_t02">
    <property type="protein sequence ID" value="PgB01_g063_t02"/>
    <property type="gene ID" value="PgB01_g063"/>
</dbReference>
<accession>A0A914ZES3</accession>
<evidence type="ECO:0000256" key="5">
    <source>
        <dbReference type="ARBA" id="ARBA00022801"/>
    </source>
</evidence>
<comment type="similarity">
    <text evidence="2 12">Belongs to the RNR ribonuclease family.</text>
</comment>
<keyword evidence="15" id="KW-1185">Reference proteome</keyword>
<dbReference type="GO" id="GO:0000177">
    <property type="term" value="C:cytoplasmic exosome (RNase complex)"/>
    <property type="evidence" value="ECO:0007669"/>
    <property type="project" value="TreeGrafter"/>
</dbReference>
<dbReference type="InterPro" id="IPR001900">
    <property type="entry name" value="RNase_II/R"/>
</dbReference>
<evidence type="ECO:0000256" key="9">
    <source>
        <dbReference type="ARBA" id="ARBA00023242"/>
    </source>
</evidence>
<evidence type="ECO:0000313" key="16">
    <source>
        <dbReference type="WBParaSite" id="PgB01_g063_t01"/>
    </source>
</evidence>
<dbReference type="SMART" id="SM00955">
    <property type="entry name" value="RNB"/>
    <property type="match status" value="1"/>
</dbReference>
<evidence type="ECO:0000256" key="3">
    <source>
        <dbReference type="ARBA" id="ARBA00022552"/>
    </source>
</evidence>
<keyword evidence="5" id="KW-0378">Hydrolase</keyword>
<dbReference type="GO" id="GO:0000175">
    <property type="term" value="F:3'-5'-RNA exonuclease activity"/>
    <property type="evidence" value="ECO:0007669"/>
    <property type="project" value="TreeGrafter"/>
</dbReference>
<dbReference type="GO" id="GO:0006364">
    <property type="term" value="P:rRNA processing"/>
    <property type="evidence" value="ECO:0007669"/>
    <property type="project" value="UniProtKB-KW"/>
</dbReference>
<keyword evidence="7" id="KW-0269">Exonuclease</keyword>
<organism evidence="15 16">
    <name type="scientific">Parascaris univalens</name>
    <name type="common">Nematode worm</name>
    <dbReference type="NCBI Taxonomy" id="6257"/>
    <lineage>
        <taxon>Eukaryota</taxon>
        <taxon>Metazoa</taxon>
        <taxon>Ecdysozoa</taxon>
        <taxon>Nematoda</taxon>
        <taxon>Chromadorea</taxon>
        <taxon>Rhabditida</taxon>
        <taxon>Spirurina</taxon>
        <taxon>Ascaridomorpha</taxon>
        <taxon>Ascaridoidea</taxon>
        <taxon>Ascarididae</taxon>
        <taxon>Parascaris</taxon>
    </lineage>
</organism>
<feature type="domain" description="RNB" evidence="14">
    <location>
        <begin position="506"/>
        <end position="838"/>
    </location>
</feature>
<keyword evidence="9" id="KW-0539">Nucleus</keyword>
<dbReference type="Pfam" id="PF00773">
    <property type="entry name" value="RNB"/>
    <property type="match status" value="1"/>
</dbReference>
<evidence type="ECO:0000256" key="13">
    <source>
        <dbReference type="SAM" id="MobiDB-lite"/>
    </source>
</evidence>
<dbReference type="InterPro" id="IPR050180">
    <property type="entry name" value="RNR_Ribonuclease"/>
</dbReference>
<dbReference type="GO" id="GO:0000176">
    <property type="term" value="C:nuclear exosome (RNase complex)"/>
    <property type="evidence" value="ECO:0007669"/>
    <property type="project" value="UniProtKB-ARBA"/>
</dbReference>
<evidence type="ECO:0000256" key="1">
    <source>
        <dbReference type="ARBA" id="ARBA00004123"/>
    </source>
</evidence>
<dbReference type="Gene3D" id="2.40.50.140">
    <property type="entry name" value="Nucleic acid-binding proteins"/>
    <property type="match status" value="1"/>
</dbReference>
<evidence type="ECO:0000256" key="6">
    <source>
        <dbReference type="ARBA" id="ARBA00022835"/>
    </source>
</evidence>
<dbReference type="Pfam" id="PF17849">
    <property type="entry name" value="OB_Dis3"/>
    <property type="match status" value="1"/>
</dbReference>
<evidence type="ECO:0000256" key="12">
    <source>
        <dbReference type="RuleBase" id="RU003901"/>
    </source>
</evidence>
<evidence type="ECO:0000256" key="4">
    <source>
        <dbReference type="ARBA" id="ARBA00022722"/>
    </source>
</evidence>
<dbReference type="InterPro" id="IPR033770">
    <property type="entry name" value="RRP44_S1"/>
</dbReference>
<feature type="region of interest" description="Disordered" evidence="13">
    <location>
        <begin position="355"/>
        <end position="375"/>
    </location>
</feature>
<dbReference type="InterPro" id="IPR022966">
    <property type="entry name" value="RNase_II/R_CS"/>
</dbReference>
<dbReference type="GO" id="GO:0003723">
    <property type="term" value="F:RNA binding"/>
    <property type="evidence" value="ECO:0007669"/>
    <property type="project" value="UniProtKB-KW"/>
</dbReference>
<evidence type="ECO:0000256" key="10">
    <source>
        <dbReference type="ARBA" id="ARBA00077221"/>
    </source>
</evidence>
<keyword evidence="3" id="KW-0698">rRNA processing</keyword>
<dbReference type="PANTHER" id="PTHR23355">
    <property type="entry name" value="RIBONUCLEASE"/>
    <property type="match status" value="1"/>
</dbReference>
<evidence type="ECO:0000256" key="8">
    <source>
        <dbReference type="ARBA" id="ARBA00022884"/>
    </source>
</evidence>
<dbReference type="GO" id="GO:0016075">
    <property type="term" value="P:rRNA catabolic process"/>
    <property type="evidence" value="ECO:0007669"/>
    <property type="project" value="TreeGrafter"/>
</dbReference>
<dbReference type="InterPro" id="IPR041505">
    <property type="entry name" value="Dis3_CSD2"/>
</dbReference>
<feature type="compositionally biased region" description="Acidic residues" evidence="13">
    <location>
        <begin position="358"/>
        <end position="368"/>
    </location>
</feature>
<proteinExistence type="inferred from homology"/>
<keyword evidence="6" id="KW-0271">Exosome</keyword>
<dbReference type="Gene3D" id="3.40.50.1010">
    <property type="entry name" value="5'-nuclease"/>
    <property type="match status" value="1"/>
</dbReference>
<dbReference type="PROSITE" id="PS01175">
    <property type="entry name" value="RIBONUCLEASE_II"/>
    <property type="match status" value="1"/>
</dbReference>
<dbReference type="InterPro" id="IPR033771">
    <property type="entry name" value="Rrp44_CSD1"/>
</dbReference>
<dbReference type="FunFam" id="2.40.50.700:FF:000001">
    <property type="entry name" value="Exosome complex exonuclease exoribonuclease (Rrp44)"/>
    <property type="match status" value="1"/>
</dbReference>
<dbReference type="InterPro" id="IPR012340">
    <property type="entry name" value="NA-bd_OB-fold"/>
</dbReference>
<evidence type="ECO:0000313" key="15">
    <source>
        <dbReference type="Proteomes" id="UP000887569"/>
    </source>
</evidence>
<keyword evidence="8" id="KW-0694">RNA-binding</keyword>
<reference evidence="16 17" key="1">
    <citation type="submission" date="2022-11" db="UniProtKB">
        <authorList>
            <consortium name="WormBaseParasite"/>
        </authorList>
    </citation>
    <scope>IDENTIFICATION</scope>
</reference>
<dbReference type="AlphaFoldDB" id="A0A914ZES3"/>
<dbReference type="Gene3D" id="2.40.50.700">
    <property type="match status" value="1"/>
</dbReference>
<evidence type="ECO:0000259" key="14">
    <source>
        <dbReference type="SMART" id="SM00955"/>
    </source>
</evidence>
<name>A0A914ZES3_PARUN</name>
<dbReference type="Pfam" id="PF17215">
    <property type="entry name" value="Rrp44_S1"/>
    <property type="match status" value="1"/>
</dbReference>
<dbReference type="SUPFAM" id="SSF50249">
    <property type="entry name" value="Nucleic acid-binding proteins"/>
    <property type="match status" value="3"/>
</dbReference>
<dbReference type="GO" id="GO:0071031">
    <property type="term" value="P:nuclear mRNA surveillance of mRNA 3'-end processing"/>
    <property type="evidence" value="ECO:0007669"/>
    <property type="project" value="TreeGrafter"/>
</dbReference>
<sequence>MVIYSTSTDPIYCCCFRRYALVVDFRIVYRFKERMPELNVKQSGICGRVHDISYRKNRSGRILKRVHELYLRNDIGCRLASCRVCKSEGKSLLDLETTISSTVPANHALILDSTAIIRFHHLFDNPKFTNVIIPQTIWEDVKNSNPPAYKSMNTLCYEDKERSFVVFMNDLHYETHPHRVPGEDLEKRLERGLLLCANYYESHWRDYNIVAVLICATETKKDRLKESFPRVFTLKEYVEGMEDNADLLDKVCAYEKDIEGQGRMMFPEHLSHEELQNGIRSGRYMKATFQVSRENYTEATVHIDDGSTWFIQGRINCNRAVNGDVVAVELLPEDEWTCPQKIIRLRDVEEIERKAEVEKDDEEEEEGGEPTTKKVKMDDRVPSAKVVGIVKRNWRQYCGMILEPAVQGAQRVLFAAAERLIPRIRIETRQAERLRGKRVLVAIDSWPRNSRYPIGHYVRTLGAVGDRDTENEVLLLEHDVPHDPFSEAVLKCLPTMPWIPPEESHRKDLRSLVICSVDPPGCVDIDDALHCRQISPDLFEVGVHIADVTHFVRPGTAMDAEAADRGTTVYLCDRRIDMLPDLLSSNLCSLRENEDRFAFSVMWHVNADADILEVKFHKSIIRSSGALTYEMAQKRIDDKSMNDAVTLSLRGLMMLSKRLKAKRIAKGALTLASSEIRFNIDSETMDPISVQEKKPLDTNSMVEEFMLLANISVAERITTEYPDCALLRRHPVPAAESYKPVIEAARARGFVMNVSSGKALAQSLDNAVDVNNPMLNTMLRMMTTRCMTQAVYFSSGSLPMEQYVHFGLAAPIYTHFTSPIRRYADVMVHRLLAAAIGADLTFPTMLKSDLVTRIANNLNYRHKQAQYAGRASVLLNTILYFKGRTELHDGFIMGIRKNGIQVFVPRYGLESVVVFPEGSKYEVTDESFKAEGITIRAFAKVKVQMSLNESDVQHVRLEMKLVSPKIPGFSVDFILSAPED</sequence>
<evidence type="ECO:0000256" key="2">
    <source>
        <dbReference type="ARBA" id="ARBA00005785"/>
    </source>
</evidence>
<dbReference type="WBParaSite" id="PgB01_g063_t01">
    <property type="protein sequence ID" value="PgB01_g063_t01"/>
    <property type="gene ID" value="PgB01_g063"/>
</dbReference>
<keyword evidence="4" id="KW-0540">Nuclease</keyword>
<dbReference type="Proteomes" id="UP000887569">
    <property type="component" value="Unplaced"/>
</dbReference>